<dbReference type="GO" id="GO:0019464">
    <property type="term" value="P:glycine decarboxylation via glycine cleavage system"/>
    <property type="evidence" value="ECO:0007669"/>
    <property type="project" value="UniProtKB-UniRule"/>
</dbReference>
<evidence type="ECO:0000256" key="4">
    <source>
        <dbReference type="PIRSR" id="PIRSR617453-50"/>
    </source>
</evidence>
<dbReference type="InterPro" id="IPR033753">
    <property type="entry name" value="GCV_H/Fam206"/>
</dbReference>
<evidence type="ECO:0000259" key="6">
    <source>
        <dbReference type="PROSITE" id="PS50968"/>
    </source>
</evidence>
<gene>
    <name evidence="7" type="ORF">D0863_14494</name>
</gene>
<keyword evidence="3 5" id="KW-0809">Transit peptide</keyword>
<reference evidence="7 8" key="1">
    <citation type="journal article" date="2018" name="BMC Genomics">
        <title>Genomic evidence for intraspecific hybridization in a clonal and extremely halotolerant yeast.</title>
        <authorList>
            <person name="Gostincar C."/>
            <person name="Stajich J.E."/>
            <person name="Zupancic J."/>
            <person name="Zalar P."/>
            <person name="Gunde-Cimerman N."/>
        </authorList>
    </citation>
    <scope>NUCLEOTIDE SEQUENCE [LARGE SCALE GENOMIC DNA]</scope>
    <source>
        <strain evidence="7 8">EXF-2682</strain>
    </source>
</reference>
<dbReference type="Gene3D" id="2.40.50.100">
    <property type="match status" value="1"/>
</dbReference>
<dbReference type="SUPFAM" id="SSF51230">
    <property type="entry name" value="Single hybrid motif"/>
    <property type="match status" value="1"/>
</dbReference>
<accession>A0A3M7CJA0</accession>
<dbReference type="PANTHER" id="PTHR11715:SF3">
    <property type="entry name" value="GLYCINE CLEAVAGE SYSTEM H PROTEIN-RELATED"/>
    <property type="match status" value="1"/>
</dbReference>
<protein>
    <recommendedName>
        <fullName evidence="5">Glycine cleavage system H protein</fullName>
    </recommendedName>
</protein>
<dbReference type="NCBIfam" id="TIGR00527">
    <property type="entry name" value="gcvH"/>
    <property type="match status" value="1"/>
</dbReference>
<dbReference type="Pfam" id="PF01597">
    <property type="entry name" value="GCV_H"/>
    <property type="match status" value="1"/>
</dbReference>
<keyword evidence="5" id="KW-0496">Mitochondrion</keyword>
<comment type="cofactor">
    <cofactor evidence="5">
        <name>(R)-lipoate</name>
        <dbReference type="ChEBI" id="CHEBI:83088"/>
    </cofactor>
    <text evidence="5">Binds 1 lipoyl cofactor covalently.</text>
</comment>
<evidence type="ECO:0000313" key="7">
    <source>
        <dbReference type="EMBL" id="RMY51716.1"/>
    </source>
</evidence>
<dbReference type="EMBL" id="QWIP01000947">
    <property type="protein sequence ID" value="RMY51716.1"/>
    <property type="molecule type" value="Genomic_DNA"/>
</dbReference>
<dbReference type="GO" id="GO:0005739">
    <property type="term" value="C:mitochondrion"/>
    <property type="evidence" value="ECO:0007669"/>
    <property type="project" value="UniProtKB-SubCell"/>
</dbReference>
<evidence type="ECO:0000256" key="5">
    <source>
        <dbReference type="RuleBase" id="RU364055"/>
    </source>
</evidence>
<dbReference type="PROSITE" id="PS50968">
    <property type="entry name" value="BIOTINYL_LIPOYL"/>
    <property type="match status" value="1"/>
</dbReference>
<dbReference type="Proteomes" id="UP000269276">
    <property type="component" value="Unassembled WGS sequence"/>
</dbReference>
<dbReference type="InterPro" id="IPR017453">
    <property type="entry name" value="GCV_H_sub"/>
</dbReference>
<keyword evidence="2 4" id="KW-0450">Lipoyl</keyword>
<comment type="subunit">
    <text evidence="5">The glycine cleavage system is composed of four proteins: P, T, L and H.</text>
</comment>
<evidence type="ECO:0000256" key="1">
    <source>
        <dbReference type="ARBA" id="ARBA00009249"/>
    </source>
</evidence>
<comment type="caution">
    <text evidence="7">The sequence shown here is derived from an EMBL/GenBank/DDBJ whole genome shotgun (WGS) entry which is preliminary data.</text>
</comment>
<dbReference type="NCBIfam" id="NF002270">
    <property type="entry name" value="PRK01202.1"/>
    <property type="match status" value="1"/>
</dbReference>
<dbReference type="CDD" id="cd06848">
    <property type="entry name" value="GCS_H"/>
    <property type="match status" value="1"/>
</dbReference>
<evidence type="ECO:0000256" key="3">
    <source>
        <dbReference type="ARBA" id="ARBA00022946"/>
    </source>
</evidence>
<feature type="modified residue" description="N6-lipoyllysine" evidence="4">
    <location>
        <position position="200"/>
    </location>
</feature>
<feature type="domain" description="Lipoyl-binding" evidence="6">
    <location>
        <begin position="159"/>
        <end position="241"/>
    </location>
</feature>
<name>A0A3M7CJA0_HORWE</name>
<dbReference type="PANTHER" id="PTHR11715">
    <property type="entry name" value="GLYCINE CLEAVAGE SYSTEM H PROTEIN"/>
    <property type="match status" value="1"/>
</dbReference>
<evidence type="ECO:0000256" key="2">
    <source>
        <dbReference type="ARBA" id="ARBA00022823"/>
    </source>
</evidence>
<comment type="subcellular location">
    <subcellularLocation>
        <location evidence="5">Mitochondrion</location>
    </subcellularLocation>
</comment>
<sequence>MPQSLKSEMRDAKALSRHVPTLRSVELVRASIEPAVAGAAAHRHATARIALLAPNITRFTALTTKMAAAIGQSGAAFARALQGPAKSVARCSRTQFQRMRAQRPTFTPAVRSFTASARSFEKRYTEDHEWIDTSNPEAGRAFLKHQNHRTYIANTSTTKATIGISTYAAKALGDVVYVELPQIDMEVNKGDAIGAVESVKSASDIMTPVSGVITEVNSSLEEKPSKINSSPEGDGWLAKVKMTSQDEVQGLMDAEAYRKFTEESSDK</sequence>
<evidence type="ECO:0000313" key="8">
    <source>
        <dbReference type="Proteomes" id="UP000269276"/>
    </source>
</evidence>
<dbReference type="PROSITE" id="PS00189">
    <property type="entry name" value="LIPOYL"/>
    <property type="match status" value="1"/>
</dbReference>
<comment type="function">
    <text evidence="5">The H protein shuttles the methylamine group of glycine from the P protein to the T protein.</text>
</comment>
<dbReference type="InterPro" id="IPR002930">
    <property type="entry name" value="GCV_H"/>
</dbReference>
<dbReference type="InterPro" id="IPR003016">
    <property type="entry name" value="2-oxoA_DH_lipoyl-BS"/>
</dbReference>
<dbReference type="AlphaFoldDB" id="A0A3M7CJA0"/>
<dbReference type="HAMAP" id="MF_00272">
    <property type="entry name" value="GcvH"/>
    <property type="match status" value="1"/>
</dbReference>
<dbReference type="InterPro" id="IPR011053">
    <property type="entry name" value="Single_hybrid_motif"/>
</dbReference>
<dbReference type="GO" id="GO:0009249">
    <property type="term" value="P:protein lipoylation"/>
    <property type="evidence" value="ECO:0007669"/>
    <property type="project" value="TreeGrafter"/>
</dbReference>
<dbReference type="InterPro" id="IPR000089">
    <property type="entry name" value="Biotin_lipoyl"/>
</dbReference>
<proteinExistence type="inferred from homology"/>
<dbReference type="OrthoDB" id="10264154at2759"/>
<comment type="similarity">
    <text evidence="1 5">Belongs to the GcvH family.</text>
</comment>
<organism evidence="7 8">
    <name type="scientific">Hortaea werneckii</name>
    <name type="common">Black yeast</name>
    <name type="synonym">Cladosporium werneckii</name>
    <dbReference type="NCBI Taxonomy" id="91943"/>
    <lineage>
        <taxon>Eukaryota</taxon>
        <taxon>Fungi</taxon>
        <taxon>Dikarya</taxon>
        <taxon>Ascomycota</taxon>
        <taxon>Pezizomycotina</taxon>
        <taxon>Dothideomycetes</taxon>
        <taxon>Dothideomycetidae</taxon>
        <taxon>Mycosphaerellales</taxon>
        <taxon>Teratosphaeriaceae</taxon>
        <taxon>Hortaea</taxon>
    </lineage>
</organism>
<dbReference type="GO" id="GO:0005960">
    <property type="term" value="C:glycine cleavage complex"/>
    <property type="evidence" value="ECO:0007669"/>
    <property type="project" value="UniProtKB-UniRule"/>
</dbReference>